<dbReference type="FunFam" id="3.40.50.2300:FF:000097">
    <property type="entry name" value="Branched-chain amino acid ABC transporter substrate-binding protein"/>
    <property type="match status" value="1"/>
</dbReference>
<evidence type="ECO:0000313" key="3">
    <source>
        <dbReference type="EMBL" id="SOC15457.1"/>
    </source>
</evidence>
<reference evidence="3 4" key="2">
    <citation type="submission" date="2017-08" db="EMBL/GenBank/DDBJ databases">
        <authorList>
            <person name="de Groot N.N."/>
        </authorList>
    </citation>
    <scope>NUCLEOTIDE SEQUENCE [LARGE SCALE GENOMIC DNA]</scope>
    <source>
        <strain evidence="3 4">USBA 78</strain>
    </source>
</reference>
<gene>
    <name evidence="3" type="ORF">SAMN05428964_102116</name>
    <name evidence="2" type="ORF">TH44_04510</name>
</gene>
<evidence type="ECO:0000313" key="4">
    <source>
        <dbReference type="Proteomes" id="UP000219068"/>
    </source>
</evidence>
<dbReference type="NCBIfam" id="TIGR03407">
    <property type="entry name" value="urea_ABC_UrtA"/>
    <property type="match status" value="1"/>
</dbReference>
<proteinExistence type="predicted"/>
<feature type="signal peptide" evidence="1">
    <location>
        <begin position="1"/>
        <end position="26"/>
    </location>
</feature>
<reference evidence="2 5" key="1">
    <citation type="submission" date="2014-07" db="EMBL/GenBank/DDBJ databases">
        <title>Draft genome sequence of Thalassospira xiamenensis IB13.</title>
        <authorList>
            <person name="Lai Q."/>
            <person name="Shao Z."/>
        </authorList>
    </citation>
    <scope>NUCLEOTIDE SEQUENCE [LARGE SCALE GENOMIC DNA]</scope>
    <source>
        <strain evidence="2 5">IB13</strain>
    </source>
</reference>
<dbReference type="Gene3D" id="3.40.50.2300">
    <property type="match status" value="2"/>
</dbReference>
<dbReference type="InterPro" id="IPR017777">
    <property type="entry name" value="ABC_urea-bd_UrtA"/>
</dbReference>
<dbReference type="Proteomes" id="UP000219068">
    <property type="component" value="Unassembled WGS sequence"/>
</dbReference>
<keyword evidence="1" id="KW-0732">Signal</keyword>
<sequence length="424" mass="46294">MNKKLQALMGAGALAWSAMTMSNAQAADTIKVGVLHSLSGTMAISETTLKDTVLMLVDDLNKNGGLLGKQVEAVVVDPASDWPLFAEKARELIEKDKVDVVFGCWTSVSRKSVLPVFEELNSMLFYPVQYEGEESSRNVFYTGAAPNQQAIPAVDYLMSEDGGGAERIVLLGTDYVYPRTTNKILRSYLNGKGISDEDIMENYTPFGHSDWQSIVADVKAFASTGKKTAVVSTINGDANVPFYKELANQGIKAEDIPVVAFSVGEEELAGIDTAPLVGHLAAWNYFQSVESDANSAFIEKWHAFIGDEKRVTNDPMEATYIGFNMWKQAVEQAGTTDVDAVRQAMYGQEVANLTGGTAVMNTNHHLSKPVLIGEVQDDGQFDIVWETEGTVVGDAWSDFLPESAKLTADWTYPWVCGNCEKPMY</sequence>
<dbReference type="PANTHER" id="PTHR47628">
    <property type="match status" value="1"/>
</dbReference>
<dbReference type="EMBL" id="JPWJ01000001">
    <property type="protein sequence ID" value="RCK53445.1"/>
    <property type="molecule type" value="Genomic_DNA"/>
</dbReference>
<protein>
    <submittedName>
        <fullName evidence="3">Amino acid/amide ABC transporter substrate-binding protein, HAAT family</fullName>
    </submittedName>
    <submittedName>
        <fullName evidence="2">Branched-chain amino acid ABC transporter substrate-binding protein</fullName>
    </submittedName>
</protein>
<dbReference type="AlphaFoldDB" id="A0A154KS33"/>
<name>A0A154KS33_9PROT</name>
<dbReference type="CDD" id="cd06355">
    <property type="entry name" value="PBP1_FmdD-like"/>
    <property type="match status" value="1"/>
</dbReference>
<dbReference type="SUPFAM" id="SSF53822">
    <property type="entry name" value="Periplasmic binding protein-like I"/>
    <property type="match status" value="1"/>
</dbReference>
<dbReference type="Proteomes" id="UP000252266">
    <property type="component" value="Unassembled WGS sequence"/>
</dbReference>
<dbReference type="Pfam" id="PF13433">
    <property type="entry name" value="Peripla_BP_5"/>
    <property type="match status" value="1"/>
</dbReference>
<evidence type="ECO:0000313" key="2">
    <source>
        <dbReference type="EMBL" id="RCK53445.1"/>
    </source>
</evidence>
<dbReference type="RefSeq" id="WP_062951166.1">
    <property type="nucleotide sequence ID" value="NZ_JALLPZ010000002.1"/>
</dbReference>
<evidence type="ECO:0000313" key="5">
    <source>
        <dbReference type="Proteomes" id="UP000252266"/>
    </source>
</evidence>
<feature type="chain" id="PRO_5015051442" evidence="1">
    <location>
        <begin position="27"/>
        <end position="424"/>
    </location>
</feature>
<dbReference type="EMBL" id="OBMM01000002">
    <property type="protein sequence ID" value="SOC15457.1"/>
    <property type="molecule type" value="Genomic_DNA"/>
</dbReference>
<dbReference type="PANTHER" id="PTHR47628:SF1">
    <property type="entry name" value="ALIPHATIC AMIDASE EXPRESSION-REGULATING PROTEIN"/>
    <property type="match status" value="1"/>
</dbReference>
<accession>A0A154KS33</accession>
<evidence type="ECO:0000256" key="1">
    <source>
        <dbReference type="SAM" id="SignalP"/>
    </source>
</evidence>
<dbReference type="InterPro" id="IPR028082">
    <property type="entry name" value="Peripla_BP_I"/>
</dbReference>
<organism evidence="2 5">
    <name type="scientific">Thalassospira xiamenensis</name>
    <dbReference type="NCBI Taxonomy" id="220697"/>
    <lineage>
        <taxon>Bacteria</taxon>
        <taxon>Pseudomonadati</taxon>
        <taxon>Pseudomonadota</taxon>
        <taxon>Alphaproteobacteria</taxon>
        <taxon>Rhodospirillales</taxon>
        <taxon>Thalassospiraceae</taxon>
        <taxon>Thalassospira</taxon>
    </lineage>
</organism>